<evidence type="ECO:0000313" key="5">
    <source>
        <dbReference type="Proteomes" id="UP000298663"/>
    </source>
</evidence>
<organism evidence="4 5">
    <name type="scientific">Steinernema carpocapsae</name>
    <name type="common">Entomopathogenic nematode</name>
    <dbReference type="NCBI Taxonomy" id="34508"/>
    <lineage>
        <taxon>Eukaryota</taxon>
        <taxon>Metazoa</taxon>
        <taxon>Ecdysozoa</taxon>
        <taxon>Nematoda</taxon>
        <taxon>Chromadorea</taxon>
        <taxon>Rhabditida</taxon>
        <taxon>Tylenchina</taxon>
        <taxon>Panagrolaimomorpha</taxon>
        <taxon>Strongyloidoidea</taxon>
        <taxon>Steinernematidae</taxon>
        <taxon>Steinernema</taxon>
    </lineage>
</organism>
<feature type="signal peptide" evidence="3">
    <location>
        <begin position="1"/>
        <end position="20"/>
    </location>
</feature>
<keyword evidence="2" id="KW-0812">Transmembrane</keyword>
<proteinExistence type="predicted"/>
<feature type="region of interest" description="Disordered" evidence="1">
    <location>
        <begin position="269"/>
        <end position="297"/>
    </location>
</feature>
<feature type="region of interest" description="Disordered" evidence="1">
    <location>
        <begin position="21"/>
        <end position="44"/>
    </location>
</feature>
<name>A0A4U5NGJ3_STECR</name>
<feature type="compositionally biased region" description="Basic and acidic residues" evidence="1">
    <location>
        <begin position="287"/>
        <end position="297"/>
    </location>
</feature>
<dbReference type="AlphaFoldDB" id="A0A4U5NGJ3"/>
<evidence type="ECO:0000256" key="2">
    <source>
        <dbReference type="SAM" id="Phobius"/>
    </source>
</evidence>
<protein>
    <submittedName>
        <fullName evidence="4">Uncharacterized protein</fullName>
    </submittedName>
</protein>
<comment type="caution">
    <text evidence="4">The sequence shown here is derived from an EMBL/GenBank/DDBJ whole genome shotgun (WGS) entry which is preliminary data.</text>
</comment>
<reference evidence="4 5" key="2">
    <citation type="journal article" date="2019" name="G3 (Bethesda)">
        <title>Hybrid Assembly of the Genome of the Entomopathogenic Nematode Steinernema carpocapsae Identifies the X-Chromosome.</title>
        <authorList>
            <person name="Serra L."/>
            <person name="Macchietto M."/>
            <person name="Macias-Munoz A."/>
            <person name="McGill C.J."/>
            <person name="Rodriguez I.M."/>
            <person name="Rodriguez B."/>
            <person name="Murad R."/>
            <person name="Mortazavi A."/>
        </authorList>
    </citation>
    <scope>NUCLEOTIDE SEQUENCE [LARGE SCALE GENOMIC DNA]</scope>
    <source>
        <strain evidence="4 5">ALL</strain>
    </source>
</reference>
<gene>
    <name evidence="4" type="ORF">L596_015916</name>
</gene>
<feature type="transmembrane region" description="Helical" evidence="2">
    <location>
        <begin position="217"/>
        <end position="245"/>
    </location>
</feature>
<keyword evidence="3" id="KW-0732">Signal</keyword>
<keyword evidence="2" id="KW-0472">Membrane</keyword>
<evidence type="ECO:0000256" key="3">
    <source>
        <dbReference type="SAM" id="SignalP"/>
    </source>
</evidence>
<reference evidence="4 5" key="1">
    <citation type="journal article" date="2015" name="Genome Biol.">
        <title>Comparative genomics of Steinernema reveals deeply conserved gene regulatory networks.</title>
        <authorList>
            <person name="Dillman A.R."/>
            <person name="Macchietto M."/>
            <person name="Porter C.F."/>
            <person name="Rogers A."/>
            <person name="Williams B."/>
            <person name="Antoshechkin I."/>
            <person name="Lee M.M."/>
            <person name="Goodwin Z."/>
            <person name="Lu X."/>
            <person name="Lewis E.E."/>
            <person name="Goodrich-Blair H."/>
            <person name="Stock S.P."/>
            <person name="Adams B.J."/>
            <person name="Sternberg P.W."/>
            <person name="Mortazavi A."/>
        </authorList>
    </citation>
    <scope>NUCLEOTIDE SEQUENCE [LARGE SCALE GENOMIC DNA]</scope>
    <source>
        <strain evidence="4 5">ALL</strain>
    </source>
</reference>
<accession>A0A4U5NGJ3</accession>
<feature type="chain" id="PRO_5020937390" evidence="3">
    <location>
        <begin position="21"/>
        <end position="297"/>
    </location>
</feature>
<keyword evidence="5" id="KW-1185">Reference proteome</keyword>
<keyword evidence="2" id="KW-1133">Transmembrane helix</keyword>
<dbReference type="Proteomes" id="UP000298663">
    <property type="component" value="Unassembled WGS sequence"/>
</dbReference>
<evidence type="ECO:0000256" key="1">
    <source>
        <dbReference type="SAM" id="MobiDB-lite"/>
    </source>
</evidence>
<evidence type="ECO:0000313" key="4">
    <source>
        <dbReference type="EMBL" id="TKR82148.1"/>
    </source>
</evidence>
<dbReference type="EMBL" id="AZBU02000004">
    <property type="protein sequence ID" value="TKR82148.1"/>
    <property type="molecule type" value="Genomic_DNA"/>
</dbReference>
<sequence>MLQAVVIFLFFSFLCSPAFQESDPAQHSNAPCKPVSWSHRRKSGISPSDWTTKVNLTFLYALEDKPIADSLVCILKPFFKLKPILGFFVEAVNATDSCDKLHEKTAKFGALNLALLVSSSLQKHCRGPKERRKGKMNIVQIFKMHTLQGDLWKAYVEGVRTDLKIRLEGSPEGLPRFTDLEMLMKMAMAMWTPRFGSSERTYKTLEVHEQQIVTDKFIWTTGVIVGICAAGVVLLLLLAVTGWVIQWKIAQKRAKERLIREAMNRDPGYRMPLDVEEDSVTSGESGDEVKEDPGEMA</sequence>
<feature type="compositionally biased region" description="Acidic residues" evidence="1">
    <location>
        <begin position="274"/>
        <end position="286"/>
    </location>
</feature>